<gene>
    <name evidence="1" type="ORF">L6452_11295</name>
</gene>
<keyword evidence="2" id="KW-1185">Reference proteome</keyword>
<evidence type="ECO:0000313" key="1">
    <source>
        <dbReference type="EMBL" id="KAI3748304.1"/>
    </source>
</evidence>
<comment type="caution">
    <text evidence="1">The sequence shown here is derived from an EMBL/GenBank/DDBJ whole genome shotgun (WGS) entry which is preliminary data.</text>
</comment>
<dbReference type="EMBL" id="CM042049">
    <property type="protein sequence ID" value="KAI3748304.1"/>
    <property type="molecule type" value="Genomic_DNA"/>
</dbReference>
<sequence length="67" mass="7556">MHGHKGSTSLVITDPEKPSPDKVRTSVLIESTLCIHNLDSHRIPTKNGYVIFLFLQDKDSYHTDSFS</sequence>
<accession>A0ACB9DNN5</accession>
<reference evidence="1 2" key="2">
    <citation type="journal article" date="2022" name="Mol. Ecol. Resour.">
        <title>The genomes of chicory, endive, great burdock and yacon provide insights into Asteraceae paleo-polyploidization history and plant inulin production.</title>
        <authorList>
            <person name="Fan W."/>
            <person name="Wang S."/>
            <person name="Wang H."/>
            <person name="Wang A."/>
            <person name="Jiang F."/>
            <person name="Liu H."/>
            <person name="Zhao H."/>
            <person name="Xu D."/>
            <person name="Zhang Y."/>
        </authorList>
    </citation>
    <scope>NUCLEOTIDE SEQUENCE [LARGE SCALE GENOMIC DNA]</scope>
    <source>
        <strain evidence="2">cv. Niubang</strain>
    </source>
</reference>
<name>A0ACB9DNN5_ARCLA</name>
<evidence type="ECO:0000313" key="2">
    <source>
        <dbReference type="Proteomes" id="UP001055879"/>
    </source>
</evidence>
<protein>
    <submittedName>
        <fullName evidence="1">Uncharacterized protein</fullName>
    </submittedName>
</protein>
<organism evidence="1 2">
    <name type="scientific">Arctium lappa</name>
    <name type="common">Greater burdock</name>
    <name type="synonym">Lappa major</name>
    <dbReference type="NCBI Taxonomy" id="4217"/>
    <lineage>
        <taxon>Eukaryota</taxon>
        <taxon>Viridiplantae</taxon>
        <taxon>Streptophyta</taxon>
        <taxon>Embryophyta</taxon>
        <taxon>Tracheophyta</taxon>
        <taxon>Spermatophyta</taxon>
        <taxon>Magnoliopsida</taxon>
        <taxon>eudicotyledons</taxon>
        <taxon>Gunneridae</taxon>
        <taxon>Pentapetalae</taxon>
        <taxon>asterids</taxon>
        <taxon>campanulids</taxon>
        <taxon>Asterales</taxon>
        <taxon>Asteraceae</taxon>
        <taxon>Carduoideae</taxon>
        <taxon>Cardueae</taxon>
        <taxon>Arctiinae</taxon>
        <taxon>Arctium</taxon>
    </lineage>
</organism>
<proteinExistence type="predicted"/>
<reference evidence="2" key="1">
    <citation type="journal article" date="2022" name="Mol. Ecol. Resour.">
        <title>The genomes of chicory, endive, great burdock and yacon provide insights into Asteraceae palaeo-polyploidization history and plant inulin production.</title>
        <authorList>
            <person name="Fan W."/>
            <person name="Wang S."/>
            <person name="Wang H."/>
            <person name="Wang A."/>
            <person name="Jiang F."/>
            <person name="Liu H."/>
            <person name="Zhao H."/>
            <person name="Xu D."/>
            <person name="Zhang Y."/>
        </authorList>
    </citation>
    <scope>NUCLEOTIDE SEQUENCE [LARGE SCALE GENOMIC DNA]</scope>
    <source>
        <strain evidence="2">cv. Niubang</strain>
    </source>
</reference>
<dbReference type="Proteomes" id="UP001055879">
    <property type="component" value="Linkage Group LG03"/>
</dbReference>